<dbReference type="EMBL" id="OM236516">
    <property type="protein sequence ID" value="UNY48906.1"/>
    <property type="molecule type" value="Genomic_DNA"/>
</dbReference>
<keyword evidence="2" id="KW-1185">Reference proteome</keyword>
<gene>
    <name evidence="1" type="ORF">fado_191</name>
</gene>
<dbReference type="GO" id="GO:0016884">
    <property type="term" value="F:carbon-nitrogen ligase activity, with glutamine as amido-N-donor"/>
    <property type="evidence" value="ECO:0007669"/>
    <property type="project" value="InterPro"/>
</dbReference>
<reference evidence="1 2" key="1">
    <citation type="submission" date="2022-01" db="EMBL/GenBank/DDBJ databases">
        <authorList>
            <person name="Stokar-Avihail A."/>
        </authorList>
    </citation>
    <scope>NUCLEOTIDE SEQUENCE [LARGE SCALE GENOMIC DNA]</scope>
</reference>
<evidence type="ECO:0000313" key="1">
    <source>
        <dbReference type="EMBL" id="UNY48906.1"/>
    </source>
</evidence>
<dbReference type="PANTHER" id="PTHR28055:SF1">
    <property type="entry name" value="ALTERED INHERITANCE OF MITOCHONDRIA PROTEIN 41, MITOCHONDRIAL"/>
    <property type="match status" value="1"/>
</dbReference>
<dbReference type="Gene3D" id="1.10.10.410">
    <property type="match status" value="1"/>
</dbReference>
<proteinExistence type="predicted"/>
<organism evidence="1 2">
    <name type="scientific">Bacillus phage FADO</name>
    <dbReference type="NCBI Taxonomy" id="2917160"/>
    <lineage>
        <taxon>Viruses</taxon>
        <taxon>Duplodnaviria</taxon>
        <taxon>Heunggongvirae</taxon>
        <taxon>Uroviricota</taxon>
        <taxon>Caudoviricetes</taxon>
        <taxon>Heleneionescovirinae</taxon>
        <taxon>Zhangjivirus</taxon>
        <taxon>Zhangjivirus fado</taxon>
    </lineage>
</organism>
<dbReference type="InterPro" id="IPR023168">
    <property type="entry name" value="GatB_Yqey_C_2"/>
</dbReference>
<dbReference type="PANTHER" id="PTHR28055">
    <property type="entry name" value="ALTERED INHERITANCE OF MITOCHONDRIA PROTEIN 41, MITOCHONDRIAL"/>
    <property type="match status" value="1"/>
</dbReference>
<dbReference type="SUPFAM" id="SSF89095">
    <property type="entry name" value="GatB/YqeY motif"/>
    <property type="match status" value="1"/>
</dbReference>
<dbReference type="Proteomes" id="UP000831021">
    <property type="component" value="Segment"/>
</dbReference>
<accession>A0AAE9G9Y6</accession>
<dbReference type="InterPro" id="IPR003789">
    <property type="entry name" value="Asn/Gln_tRNA_amidoTrase-B-like"/>
</dbReference>
<dbReference type="Gene3D" id="1.10.1510.10">
    <property type="entry name" value="Uncharacterised protein YqeY/AIM41 PF09424, N-terminal domain"/>
    <property type="match status" value="1"/>
</dbReference>
<dbReference type="InterPro" id="IPR042184">
    <property type="entry name" value="YqeY/Aim41_N"/>
</dbReference>
<dbReference type="Pfam" id="PF09424">
    <property type="entry name" value="YqeY"/>
    <property type="match status" value="1"/>
</dbReference>
<protein>
    <submittedName>
        <fullName evidence="1">Transamidase GatB domain protein</fullName>
    </submittedName>
</protein>
<sequence length="146" mass="16562">MALVDKIKSDSMKALKEKDTAKLNTLRLLIAKLEKEKVANKLTEVTGLSDEQAQAVVVKNIKELDKEIESYKEVGRSTEKQEAEKTLLLTYLPKQLTDEEIENHVAYAFVMVGKGEIKNPMQYLSKELKGKADMSRVMKVVNSYKK</sequence>
<name>A0AAE9G9Y6_9CAUD</name>
<evidence type="ECO:0000313" key="2">
    <source>
        <dbReference type="Proteomes" id="UP000831021"/>
    </source>
</evidence>
<dbReference type="InterPro" id="IPR019004">
    <property type="entry name" value="YqeY/Aim41"/>
</dbReference>